<gene>
    <name evidence="1" type="ORF">CA840_09470</name>
</gene>
<proteinExistence type="predicted"/>
<evidence type="ECO:0000313" key="2">
    <source>
        <dbReference type="Proteomes" id="UP000225199"/>
    </source>
</evidence>
<dbReference type="Proteomes" id="UP000225199">
    <property type="component" value="Unassembled WGS sequence"/>
</dbReference>
<dbReference type="EMBL" id="NIRJ01000001">
    <property type="protein sequence ID" value="PHH97501.1"/>
    <property type="molecule type" value="Genomic_DNA"/>
</dbReference>
<organism evidence="1 2">
    <name type="scientific">Fusobacterium nucleatum subsp. polymorphum</name>
    <name type="common">Fusobacterium polymorphum</name>
    <dbReference type="NCBI Taxonomy" id="76857"/>
    <lineage>
        <taxon>Bacteria</taxon>
        <taxon>Fusobacteriati</taxon>
        <taxon>Fusobacteriota</taxon>
        <taxon>Fusobacteriia</taxon>
        <taxon>Fusobacteriales</taxon>
        <taxon>Fusobacteriaceae</taxon>
        <taxon>Fusobacterium</taxon>
    </lineage>
</organism>
<name>A0A2C6B0V1_FUSNP</name>
<protein>
    <submittedName>
        <fullName evidence="1">Uncharacterized protein</fullName>
    </submittedName>
</protein>
<accession>A0A2C6B0V1</accession>
<reference evidence="1 2" key="1">
    <citation type="submission" date="2017-06" db="EMBL/GenBank/DDBJ databases">
        <title>Draft genome sequence of Fusobacterium nucleatum subsp. polymorphum KCOM 1002 (=ChDC F175).</title>
        <authorList>
            <person name="Kook J.-K."/>
            <person name="Park S.-N."/>
            <person name="Lim Y.K."/>
            <person name="Roh H."/>
        </authorList>
    </citation>
    <scope>NUCLEOTIDE SEQUENCE [LARGE SCALE GENOMIC DNA]</scope>
    <source>
        <strain evidence="2">KCOM 1002 (ChDC F175)</strain>
    </source>
</reference>
<comment type="caution">
    <text evidence="1">The sequence shown here is derived from an EMBL/GenBank/DDBJ whole genome shotgun (WGS) entry which is preliminary data.</text>
</comment>
<evidence type="ECO:0000313" key="1">
    <source>
        <dbReference type="EMBL" id="PHH97501.1"/>
    </source>
</evidence>
<sequence length="328" mass="36136">MSIIVGTEKKIVFLNVHKPAPVTQATVNVIGVFSVKKAITEQKINKIEDVTGLTSDDDIYKILQAVFNGGAQEVLIYGKDIQDSKYKEFFDEVKNDWFGTVVDTTDITEIAKISKEIGARRKMLFAEVSKDEDVMNVDNKVKAIGEDTTALFFSKNDEPVAGAVAGYAISKFPGSTLIANKLINGTIDSGMVGAEQSKLDTLNCNYIASMKGQLGLANGVTINGNSIDFEHCAKALQFRLEEDITLWLKATPKPTFYDMSPLKDVILKRTRQFETMGALAEGKTTVTMIPVEDIPQNNILKGILTGVKVNCYYTYGIKEVRIDLYFAV</sequence>
<dbReference type="RefSeq" id="WP_098979297.1">
    <property type="nucleotide sequence ID" value="NZ_NIRJ01000001.1"/>
</dbReference>
<dbReference type="AlphaFoldDB" id="A0A2C6B0V1"/>